<name>A0ACB9R9J7_9MYRT</name>
<reference evidence="2" key="1">
    <citation type="journal article" date="2023" name="Front. Plant Sci.">
        <title>Chromosomal-level genome assembly of Melastoma candidum provides insights into trichome evolution.</title>
        <authorList>
            <person name="Zhong Y."/>
            <person name="Wu W."/>
            <person name="Sun C."/>
            <person name="Zou P."/>
            <person name="Liu Y."/>
            <person name="Dai S."/>
            <person name="Zhou R."/>
        </authorList>
    </citation>
    <scope>NUCLEOTIDE SEQUENCE [LARGE SCALE GENOMIC DNA]</scope>
</reference>
<evidence type="ECO:0000313" key="1">
    <source>
        <dbReference type="EMBL" id="KAI4375796.1"/>
    </source>
</evidence>
<gene>
    <name evidence="1" type="ORF">MLD38_013622</name>
</gene>
<comment type="caution">
    <text evidence="1">The sequence shown here is derived from an EMBL/GenBank/DDBJ whole genome shotgun (WGS) entry which is preliminary data.</text>
</comment>
<evidence type="ECO:0000313" key="2">
    <source>
        <dbReference type="Proteomes" id="UP001057402"/>
    </source>
</evidence>
<proteinExistence type="predicted"/>
<dbReference type="EMBL" id="CM042883">
    <property type="protein sequence ID" value="KAI4375796.1"/>
    <property type="molecule type" value="Genomic_DNA"/>
</dbReference>
<dbReference type="Proteomes" id="UP001057402">
    <property type="component" value="Chromosome 4"/>
</dbReference>
<organism evidence="1 2">
    <name type="scientific">Melastoma candidum</name>
    <dbReference type="NCBI Taxonomy" id="119954"/>
    <lineage>
        <taxon>Eukaryota</taxon>
        <taxon>Viridiplantae</taxon>
        <taxon>Streptophyta</taxon>
        <taxon>Embryophyta</taxon>
        <taxon>Tracheophyta</taxon>
        <taxon>Spermatophyta</taxon>
        <taxon>Magnoliopsida</taxon>
        <taxon>eudicotyledons</taxon>
        <taxon>Gunneridae</taxon>
        <taxon>Pentapetalae</taxon>
        <taxon>rosids</taxon>
        <taxon>malvids</taxon>
        <taxon>Myrtales</taxon>
        <taxon>Melastomataceae</taxon>
        <taxon>Melastomatoideae</taxon>
        <taxon>Melastomateae</taxon>
        <taxon>Melastoma</taxon>
    </lineage>
</organism>
<accession>A0ACB9R9J7</accession>
<keyword evidence="2" id="KW-1185">Reference proteome</keyword>
<protein>
    <submittedName>
        <fullName evidence="1">Uncharacterized protein</fullName>
    </submittedName>
</protein>
<sequence>MADMTGRASGCNQHCGCPVPCPGGNSCRCPTGEAGAGIDHVTCQCGEHCGCNPCTCEKTSTAGTGRANCRCREGCRCTTCAA</sequence>